<accession>A0A2I0J3A0</accession>
<evidence type="ECO:0000313" key="2">
    <source>
        <dbReference type="EMBL" id="PKI50709.1"/>
    </source>
</evidence>
<keyword evidence="1" id="KW-0472">Membrane</keyword>
<evidence type="ECO:0000256" key="1">
    <source>
        <dbReference type="SAM" id="Phobius"/>
    </source>
</evidence>
<dbReference type="STRING" id="22663.A0A2I0J3A0"/>
<name>A0A2I0J3A0_PUNGR</name>
<reference evidence="2 3" key="1">
    <citation type="submission" date="2017-11" db="EMBL/GenBank/DDBJ databases">
        <title>De-novo sequencing of pomegranate (Punica granatum L.) genome.</title>
        <authorList>
            <person name="Akparov Z."/>
            <person name="Amiraslanov A."/>
            <person name="Hajiyeva S."/>
            <person name="Abbasov M."/>
            <person name="Kaur K."/>
            <person name="Hamwieh A."/>
            <person name="Solovyev V."/>
            <person name="Salamov A."/>
            <person name="Braich B."/>
            <person name="Kosarev P."/>
            <person name="Mahmoud A."/>
            <person name="Hajiyev E."/>
            <person name="Babayeva S."/>
            <person name="Izzatullayeva V."/>
            <person name="Mammadov A."/>
            <person name="Mammadov A."/>
            <person name="Sharifova S."/>
            <person name="Ojaghi J."/>
            <person name="Eynullazada K."/>
            <person name="Bayramov B."/>
            <person name="Abdulazimova A."/>
            <person name="Shahmuradov I."/>
        </authorList>
    </citation>
    <scope>NUCLEOTIDE SEQUENCE [LARGE SCALE GENOMIC DNA]</scope>
    <source>
        <strain evidence="3">cv. AG2017</strain>
        <tissue evidence="2">Leaf</tissue>
    </source>
</reference>
<dbReference type="AlphaFoldDB" id="A0A2I0J3A0"/>
<protein>
    <submittedName>
        <fullName evidence="2">Uncharacterized protein</fullName>
    </submittedName>
</protein>
<proteinExistence type="predicted"/>
<feature type="transmembrane region" description="Helical" evidence="1">
    <location>
        <begin position="12"/>
        <end position="30"/>
    </location>
</feature>
<dbReference type="Proteomes" id="UP000233551">
    <property type="component" value="Unassembled WGS sequence"/>
</dbReference>
<keyword evidence="1" id="KW-0812">Transmembrane</keyword>
<keyword evidence="1" id="KW-1133">Transmembrane helix</keyword>
<organism evidence="2 3">
    <name type="scientific">Punica granatum</name>
    <name type="common">Pomegranate</name>
    <dbReference type="NCBI Taxonomy" id="22663"/>
    <lineage>
        <taxon>Eukaryota</taxon>
        <taxon>Viridiplantae</taxon>
        <taxon>Streptophyta</taxon>
        <taxon>Embryophyta</taxon>
        <taxon>Tracheophyta</taxon>
        <taxon>Spermatophyta</taxon>
        <taxon>Magnoliopsida</taxon>
        <taxon>eudicotyledons</taxon>
        <taxon>Gunneridae</taxon>
        <taxon>Pentapetalae</taxon>
        <taxon>rosids</taxon>
        <taxon>malvids</taxon>
        <taxon>Myrtales</taxon>
        <taxon>Lythraceae</taxon>
        <taxon>Punica</taxon>
    </lineage>
</organism>
<evidence type="ECO:0000313" key="3">
    <source>
        <dbReference type="Proteomes" id="UP000233551"/>
    </source>
</evidence>
<dbReference type="EMBL" id="PGOL01002084">
    <property type="protein sequence ID" value="PKI50709.1"/>
    <property type="molecule type" value="Genomic_DNA"/>
</dbReference>
<comment type="caution">
    <text evidence="2">The sequence shown here is derived from an EMBL/GenBank/DDBJ whole genome shotgun (WGS) entry which is preliminary data.</text>
</comment>
<gene>
    <name evidence="2" type="ORF">CRG98_028851</name>
</gene>
<sequence length="53" mass="5879">MGIEVDAMPVSWVVHFLAIAGAVLVLVWNLHFRGGIAWESSDKSLIFNVIKIQ</sequence>
<keyword evidence="3" id="KW-1185">Reference proteome</keyword>
<dbReference type="Gene3D" id="1.20.120.1770">
    <property type="match status" value="1"/>
</dbReference>